<dbReference type="Proteomes" id="UP000792457">
    <property type="component" value="Unassembled WGS sequence"/>
</dbReference>
<dbReference type="PROSITE" id="PS00134">
    <property type="entry name" value="TRYPSIN_HIS"/>
    <property type="match status" value="1"/>
</dbReference>
<protein>
    <recommendedName>
        <fullName evidence="14">Serine protease snake</fullName>
    </recommendedName>
</protein>
<reference evidence="12" key="1">
    <citation type="submission" date="2013-04" db="EMBL/GenBank/DDBJ databases">
        <authorList>
            <person name="Qu J."/>
            <person name="Murali S.C."/>
            <person name="Bandaranaike D."/>
            <person name="Bellair M."/>
            <person name="Blankenburg K."/>
            <person name="Chao H."/>
            <person name="Dinh H."/>
            <person name="Doddapaneni H."/>
            <person name="Downs B."/>
            <person name="Dugan-Rocha S."/>
            <person name="Elkadiri S."/>
            <person name="Gnanaolivu R.D."/>
            <person name="Hernandez B."/>
            <person name="Javaid M."/>
            <person name="Jayaseelan J.C."/>
            <person name="Lee S."/>
            <person name="Li M."/>
            <person name="Ming W."/>
            <person name="Munidasa M."/>
            <person name="Muniz J."/>
            <person name="Nguyen L."/>
            <person name="Ongeri F."/>
            <person name="Osuji N."/>
            <person name="Pu L.-L."/>
            <person name="Puazo M."/>
            <person name="Qu C."/>
            <person name="Quiroz J."/>
            <person name="Raj R."/>
            <person name="Weissenberger G."/>
            <person name="Xin Y."/>
            <person name="Zou X."/>
            <person name="Han Y."/>
            <person name="Richards S."/>
            <person name="Worley K."/>
            <person name="Muzny D."/>
            <person name="Gibbs R."/>
        </authorList>
    </citation>
    <scope>NUCLEOTIDE SEQUENCE</scope>
    <source>
        <strain evidence="12">Sampled in the wild</strain>
    </source>
</reference>
<dbReference type="CDD" id="cd00190">
    <property type="entry name" value="Tryp_SPc"/>
    <property type="match status" value="1"/>
</dbReference>
<evidence type="ECO:0000256" key="3">
    <source>
        <dbReference type="ARBA" id="ARBA00022801"/>
    </source>
</evidence>
<dbReference type="SMART" id="SM00680">
    <property type="entry name" value="CLIP"/>
    <property type="match status" value="1"/>
</dbReference>
<dbReference type="EMBL" id="KZ308609">
    <property type="protein sequence ID" value="KAG8232281.1"/>
    <property type="molecule type" value="Genomic_DNA"/>
</dbReference>
<dbReference type="PRINTS" id="PR00722">
    <property type="entry name" value="CHYMOTRYPSIN"/>
</dbReference>
<dbReference type="InterPro" id="IPR038565">
    <property type="entry name" value="CLIP_sf"/>
</dbReference>
<keyword evidence="4 8" id="KW-0720">Serine protease</keyword>
<evidence type="ECO:0000313" key="12">
    <source>
        <dbReference type="EMBL" id="KAG8232281.1"/>
    </source>
</evidence>
<keyword evidence="3 8" id="KW-0378">Hydrolase</keyword>
<dbReference type="GO" id="GO:0004252">
    <property type="term" value="F:serine-type endopeptidase activity"/>
    <property type="evidence" value="ECO:0007669"/>
    <property type="project" value="InterPro"/>
</dbReference>
<dbReference type="Gene3D" id="3.30.1640.30">
    <property type="match status" value="1"/>
</dbReference>
<evidence type="ECO:0000256" key="6">
    <source>
        <dbReference type="ARBA" id="ARBA00023180"/>
    </source>
</evidence>
<dbReference type="InterPro" id="IPR018114">
    <property type="entry name" value="TRYPSIN_HIS"/>
</dbReference>
<sequence length="456" mass="50373">MCRWRTRATLLMKQKHQYHGLVKRIHPALRVTTQAHGTSCYQRRQTRMNLQFLVLSLLVFLSCVNAQLTVGDRCTTPNGRSGMCRRFPDCQSARDDYQKGIRPKICSFDLNIPIVCCLRGSQNPTTRSPRPPPTTPASTSSSRKSLSERKCEEYSKMVTEQITALPLVLDPRPVSFSVENCPLSGVELIVGGEQTKPGEFPHMAAIGYRQSDSNGYDWDCGGSLISDRFVLTAAHCTSGSKGAPVVVRLGLLKLGRDEPNGDLFRPPGSSNIKNAASSGDYMIETITRHPEYHPPAKYNDIALLKLRNQVKPFTSYLRPACLYTKPTFNVKRTIATGWGRIDYAEDPSDILLKVGLQIIDSGTCNKFFVSDQNTQKLKQGIIPSMMCAGELSGGKDTCQGDSGGPIQIQSASNRCIHYVIGITSFGKFCAAANSPGVYTRVSHYIPWIERIVWPSG</sequence>
<dbReference type="InterPro" id="IPR043504">
    <property type="entry name" value="Peptidase_S1_PA_chymotrypsin"/>
</dbReference>
<organism evidence="12 13">
    <name type="scientific">Ladona fulva</name>
    <name type="common">Scarce chaser dragonfly</name>
    <name type="synonym">Libellula fulva</name>
    <dbReference type="NCBI Taxonomy" id="123851"/>
    <lineage>
        <taxon>Eukaryota</taxon>
        <taxon>Metazoa</taxon>
        <taxon>Ecdysozoa</taxon>
        <taxon>Arthropoda</taxon>
        <taxon>Hexapoda</taxon>
        <taxon>Insecta</taxon>
        <taxon>Pterygota</taxon>
        <taxon>Palaeoptera</taxon>
        <taxon>Odonata</taxon>
        <taxon>Epiprocta</taxon>
        <taxon>Anisoptera</taxon>
        <taxon>Libelluloidea</taxon>
        <taxon>Libellulidae</taxon>
        <taxon>Ladona</taxon>
    </lineage>
</organism>
<dbReference type="SUPFAM" id="SSF50494">
    <property type="entry name" value="Trypsin-like serine proteases"/>
    <property type="match status" value="1"/>
</dbReference>
<dbReference type="GO" id="GO:0006508">
    <property type="term" value="P:proteolysis"/>
    <property type="evidence" value="ECO:0007669"/>
    <property type="project" value="UniProtKB-KW"/>
</dbReference>
<proteinExistence type="inferred from homology"/>
<dbReference type="Gene3D" id="2.40.10.10">
    <property type="entry name" value="Trypsin-like serine proteases"/>
    <property type="match status" value="2"/>
</dbReference>
<dbReference type="InterPro" id="IPR001314">
    <property type="entry name" value="Peptidase_S1A"/>
</dbReference>
<dbReference type="FunFam" id="2.40.10.10:FF:000028">
    <property type="entry name" value="Serine protease easter"/>
    <property type="match status" value="1"/>
</dbReference>
<keyword evidence="6" id="KW-0325">Glycoprotein</keyword>
<comment type="caution">
    <text evidence="12">The sequence shown here is derived from an EMBL/GenBank/DDBJ whole genome shotgun (WGS) entry which is preliminary data.</text>
</comment>
<feature type="region of interest" description="Disordered" evidence="9">
    <location>
        <begin position="122"/>
        <end position="149"/>
    </location>
</feature>
<name>A0A8K0P3H1_LADFU</name>
<keyword evidence="5" id="KW-1015">Disulfide bond</keyword>
<evidence type="ECO:0000256" key="5">
    <source>
        <dbReference type="ARBA" id="ARBA00023157"/>
    </source>
</evidence>
<dbReference type="PROSITE" id="PS51888">
    <property type="entry name" value="CLIP"/>
    <property type="match status" value="1"/>
</dbReference>
<feature type="domain" description="Clip" evidence="11">
    <location>
        <begin position="73"/>
        <end position="117"/>
    </location>
</feature>
<dbReference type="PANTHER" id="PTHR24252:SF7">
    <property type="entry name" value="HYALIN"/>
    <property type="match status" value="1"/>
</dbReference>
<comment type="similarity">
    <text evidence="7">Belongs to the peptidase S1 family. CLIP subfamily.</text>
</comment>
<evidence type="ECO:0000256" key="1">
    <source>
        <dbReference type="ARBA" id="ARBA00022670"/>
    </source>
</evidence>
<dbReference type="SMART" id="SM00020">
    <property type="entry name" value="Tryp_SPc"/>
    <property type="match status" value="1"/>
</dbReference>
<keyword evidence="13" id="KW-1185">Reference proteome</keyword>
<evidence type="ECO:0000256" key="2">
    <source>
        <dbReference type="ARBA" id="ARBA00022729"/>
    </source>
</evidence>
<evidence type="ECO:0000259" key="10">
    <source>
        <dbReference type="PROSITE" id="PS50240"/>
    </source>
</evidence>
<dbReference type="InterPro" id="IPR033116">
    <property type="entry name" value="TRYPSIN_SER"/>
</dbReference>
<keyword evidence="2" id="KW-0732">Signal</keyword>
<evidence type="ECO:0000256" key="4">
    <source>
        <dbReference type="ARBA" id="ARBA00022825"/>
    </source>
</evidence>
<evidence type="ECO:0000256" key="8">
    <source>
        <dbReference type="RuleBase" id="RU363034"/>
    </source>
</evidence>
<evidence type="ECO:0000256" key="7">
    <source>
        <dbReference type="ARBA" id="ARBA00024195"/>
    </source>
</evidence>
<dbReference type="AlphaFoldDB" id="A0A8K0P3H1"/>
<evidence type="ECO:0000313" key="13">
    <source>
        <dbReference type="Proteomes" id="UP000792457"/>
    </source>
</evidence>
<dbReference type="InterPro" id="IPR022700">
    <property type="entry name" value="CLIP"/>
</dbReference>
<keyword evidence="1 8" id="KW-0645">Protease</keyword>
<dbReference type="PROSITE" id="PS00135">
    <property type="entry name" value="TRYPSIN_SER"/>
    <property type="match status" value="1"/>
</dbReference>
<dbReference type="PANTHER" id="PTHR24252">
    <property type="entry name" value="ACROSIN-RELATED"/>
    <property type="match status" value="1"/>
</dbReference>
<reference evidence="12" key="2">
    <citation type="submission" date="2017-10" db="EMBL/GenBank/DDBJ databases">
        <title>Ladona fulva Genome sequencing and assembly.</title>
        <authorList>
            <person name="Murali S."/>
            <person name="Richards S."/>
            <person name="Bandaranaike D."/>
            <person name="Bellair M."/>
            <person name="Blankenburg K."/>
            <person name="Chao H."/>
            <person name="Dinh H."/>
            <person name="Doddapaneni H."/>
            <person name="Dugan-Rocha S."/>
            <person name="Elkadiri S."/>
            <person name="Gnanaolivu R."/>
            <person name="Hernandez B."/>
            <person name="Skinner E."/>
            <person name="Javaid M."/>
            <person name="Lee S."/>
            <person name="Li M."/>
            <person name="Ming W."/>
            <person name="Munidasa M."/>
            <person name="Muniz J."/>
            <person name="Nguyen L."/>
            <person name="Hughes D."/>
            <person name="Osuji N."/>
            <person name="Pu L.-L."/>
            <person name="Puazo M."/>
            <person name="Qu C."/>
            <person name="Quiroz J."/>
            <person name="Raj R."/>
            <person name="Weissenberger G."/>
            <person name="Xin Y."/>
            <person name="Zou X."/>
            <person name="Han Y."/>
            <person name="Worley K."/>
            <person name="Muzny D."/>
            <person name="Gibbs R."/>
        </authorList>
    </citation>
    <scope>NUCLEOTIDE SEQUENCE</scope>
    <source>
        <strain evidence="12">Sampled in the wild</strain>
    </source>
</reference>
<dbReference type="Pfam" id="PF00089">
    <property type="entry name" value="Trypsin"/>
    <property type="match status" value="1"/>
</dbReference>
<evidence type="ECO:0008006" key="14">
    <source>
        <dbReference type="Google" id="ProtNLM"/>
    </source>
</evidence>
<dbReference type="OrthoDB" id="6339452at2759"/>
<evidence type="ECO:0000259" key="11">
    <source>
        <dbReference type="PROSITE" id="PS51888"/>
    </source>
</evidence>
<evidence type="ECO:0000256" key="9">
    <source>
        <dbReference type="SAM" id="MobiDB-lite"/>
    </source>
</evidence>
<dbReference type="FunFam" id="2.40.10.10:FF:000002">
    <property type="entry name" value="Transmembrane protease serine"/>
    <property type="match status" value="1"/>
</dbReference>
<feature type="domain" description="Peptidase S1" evidence="10">
    <location>
        <begin position="189"/>
        <end position="453"/>
    </location>
</feature>
<dbReference type="PROSITE" id="PS50240">
    <property type="entry name" value="TRYPSIN_DOM"/>
    <property type="match status" value="1"/>
</dbReference>
<gene>
    <name evidence="12" type="ORF">J437_LFUL011221</name>
</gene>
<accession>A0A8K0P3H1</accession>
<dbReference type="InterPro" id="IPR009003">
    <property type="entry name" value="Peptidase_S1_PA"/>
</dbReference>
<dbReference type="InterPro" id="IPR001254">
    <property type="entry name" value="Trypsin_dom"/>
</dbReference>